<sequence>MPHRPERLLRALPWAGLVLLFAGCASAPSVAPPPVVDRSPAREPAPPPPAAPPRELPPAAPPTARGLPPPATPRSLDELRRQAAQRIVAAQPGAVYDGPPPEPLLAVPVLKVELHADGSVRRIEVLREPRQAKDTIQTAIDAVRRAAPFGDMSRLPRPWVFNETFLFNAERRFKLLTLER</sequence>
<keyword evidence="2" id="KW-0732">Signal</keyword>
<evidence type="ECO:0000256" key="1">
    <source>
        <dbReference type="SAM" id="MobiDB-lite"/>
    </source>
</evidence>
<evidence type="ECO:0008006" key="5">
    <source>
        <dbReference type="Google" id="ProtNLM"/>
    </source>
</evidence>
<gene>
    <name evidence="3" type="ORF">JI742_10105</name>
</gene>
<accession>A0A9X1BNP0</accession>
<proteinExistence type="predicted"/>
<dbReference type="PROSITE" id="PS51257">
    <property type="entry name" value="PROKAR_LIPOPROTEIN"/>
    <property type="match status" value="1"/>
</dbReference>
<feature type="signal peptide" evidence="2">
    <location>
        <begin position="1"/>
        <end position="27"/>
    </location>
</feature>
<dbReference type="RefSeq" id="WP_201826150.1">
    <property type="nucleotide sequence ID" value="NZ_JAERRA010000001.1"/>
</dbReference>
<keyword evidence="4" id="KW-1185">Reference proteome</keyword>
<organism evidence="3 4">
    <name type="scientific">Aquariibacter lacus</name>
    <dbReference type="NCBI Taxonomy" id="2801332"/>
    <lineage>
        <taxon>Bacteria</taxon>
        <taxon>Pseudomonadati</taxon>
        <taxon>Pseudomonadota</taxon>
        <taxon>Betaproteobacteria</taxon>
        <taxon>Burkholderiales</taxon>
        <taxon>Sphaerotilaceae</taxon>
        <taxon>Aquariibacter</taxon>
    </lineage>
</organism>
<evidence type="ECO:0000313" key="4">
    <source>
        <dbReference type="Proteomes" id="UP000643207"/>
    </source>
</evidence>
<dbReference type="Proteomes" id="UP000643207">
    <property type="component" value="Unassembled WGS sequence"/>
</dbReference>
<dbReference type="EMBL" id="JAERRA010000001">
    <property type="protein sequence ID" value="MBL0720242.1"/>
    <property type="molecule type" value="Genomic_DNA"/>
</dbReference>
<name>A0A9X1BNP0_9BURK</name>
<feature type="compositionally biased region" description="Pro residues" evidence="1">
    <location>
        <begin position="43"/>
        <end position="72"/>
    </location>
</feature>
<protein>
    <recommendedName>
        <fullName evidence="5">Energy transducer TonB</fullName>
    </recommendedName>
</protein>
<evidence type="ECO:0000256" key="2">
    <source>
        <dbReference type="SAM" id="SignalP"/>
    </source>
</evidence>
<reference evidence="3 4" key="1">
    <citation type="submission" date="2021-01" db="EMBL/GenBank/DDBJ databases">
        <title>Piscinibacter sp. Jin2 Genome sequencing and assembly.</title>
        <authorList>
            <person name="Kim I."/>
        </authorList>
    </citation>
    <scope>NUCLEOTIDE SEQUENCE [LARGE SCALE GENOMIC DNA]</scope>
    <source>
        <strain evidence="3 4">Jin2</strain>
    </source>
</reference>
<comment type="caution">
    <text evidence="3">The sequence shown here is derived from an EMBL/GenBank/DDBJ whole genome shotgun (WGS) entry which is preliminary data.</text>
</comment>
<dbReference type="AlphaFoldDB" id="A0A9X1BNP0"/>
<feature type="chain" id="PRO_5040996085" description="Energy transducer TonB" evidence="2">
    <location>
        <begin position="28"/>
        <end position="180"/>
    </location>
</feature>
<feature type="region of interest" description="Disordered" evidence="1">
    <location>
        <begin position="29"/>
        <end position="83"/>
    </location>
</feature>
<evidence type="ECO:0000313" key="3">
    <source>
        <dbReference type="EMBL" id="MBL0720242.1"/>
    </source>
</evidence>